<dbReference type="InterPro" id="IPR036259">
    <property type="entry name" value="MFS_trans_sf"/>
</dbReference>
<comment type="caution">
    <text evidence="8">The sequence shown here is derived from an EMBL/GenBank/DDBJ whole genome shotgun (WGS) entry which is preliminary data.</text>
</comment>
<dbReference type="OrthoDB" id="6770063at2759"/>
<dbReference type="GO" id="GO:0022857">
    <property type="term" value="F:transmembrane transporter activity"/>
    <property type="evidence" value="ECO:0007669"/>
    <property type="project" value="InterPro"/>
</dbReference>
<organism evidence="8 9">
    <name type="scientific">Imshaugia aleurites</name>
    <dbReference type="NCBI Taxonomy" id="172621"/>
    <lineage>
        <taxon>Eukaryota</taxon>
        <taxon>Fungi</taxon>
        <taxon>Dikarya</taxon>
        <taxon>Ascomycota</taxon>
        <taxon>Pezizomycotina</taxon>
        <taxon>Lecanoromycetes</taxon>
        <taxon>OSLEUM clade</taxon>
        <taxon>Lecanoromycetidae</taxon>
        <taxon>Lecanorales</taxon>
        <taxon>Lecanorineae</taxon>
        <taxon>Parmeliaceae</taxon>
        <taxon>Imshaugia</taxon>
    </lineage>
</organism>
<feature type="transmembrane region" description="Helical" evidence="6">
    <location>
        <begin position="299"/>
        <end position="319"/>
    </location>
</feature>
<feature type="transmembrane region" description="Helical" evidence="6">
    <location>
        <begin position="270"/>
        <end position="293"/>
    </location>
</feature>
<feature type="transmembrane region" description="Helical" evidence="6">
    <location>
        <begin position="211"/>
        <end position="230"/>
    </location>
</feature>
<accession>A0A8H3I8N7</accession>
<evidence type="ECO:0000256" key="3">
    <source>
        <dbReference type="ARBA" id="ARBA00022989"/>
    </source>
</evidence>
<evidence type="ECO:0000256" key="4">
    <source>
        <dbReference type="ARBA" id="ARBA00023136"/>
    </source>
</evidence>
<feature type="transmembrane region" description="Helical" evidence="6">
    <location>
        <begin position="548"/>
        <end position="571"/>
    </location>
</feature>
<evidence type="ECO:0000313" key="9">
    <source>
        <dbReference type="Proteomes" id="UP000664534"/>
    </source>
</evidence>
<evidence type="ECO:0000256" key="5">
    <source>
        <dbReference type="SAM" id="MobiDB-lite"/>
    </source>
</evidence>
<protein>
    <recommendedName>
        <fullName evidence="7">Major facilitator superfamily (MFS) profile domain-containing protein</fullName>
    </recommendedName>
</protein>
<feature type="compositionally biased region" description="Basic and acidic residues" evidence="5">
    <location>
        <begin position="42"/>
        <end position="64"/>
    </location>
</feature>
<feature type="region of interest" description="Disordered" evidence="5">
    <location>
        <begin position="1"/>
        <end position="69"/>
    </location>
</feature>
<dbReference type="PANTHER" id="PTHR23502">
    <property type="entry name" value="MAJOR FACILITATOR SUPERFAMILY"/>
    <property type="match status" value="1"/>
</dbReference>
<feature type="compositionally biased region" description="Low complexity" evidence="5">
    <location>
        <begin position="1"/>
        <end position="12"/>
    </location>
</feature>
<dbReference type="Gene3D" id="1.20.1250.20">
    <property type="entry name" value="MFS general substrate transporter like domains"/>
    <property type="match status" value="1"/>
</dbReference>
<feature type="transmembrane region" description="Helical" evidence="6">
    <location>
        <begin position="183"/>
        <end position="199"/>
    </location>
</feature>
<evidence type="ECO:0000313" key="8">
    <source>
        <dbReference type="EMBL" id="CAF9909143.1"/>
    </source>
</evidence>
<feature type="transmembrane region" description="Helical" evidence="6">
    <location>
        <begin position="455"/>
        <end position="475"/>
    </location>
</feature>
<reference evidence="8" key="1">
    <citation type="submission" date="2021-03" db="EMBL/GenBank/DDBJ databases">
        <authorList>
            <person name="Tagirdzhanova G."/>
        </authorList>
    </citation>
    <scope>NUCLEOTIDE SEQUENCE</scope>
</reference>
<evidence type="ECO:0000256" key="6">
    <source>
        <dbReference type="SAM" id="Phobius"/>
    </source>
</evidence>
<dbReference type="EMBL" id="CAJPDT010000005">
    <property type="protein sequence ID" value="CAF9909143.1"/>
    <property type="molecule type" value="Genomic_DNA"/>
</dbReference>
<dbReference type="PANTHER" id="PTHR23502:SF60">
    <property type="entry name" value="MAJOR FACILITATOR SUPERFAMILY (MFS) PROFILE DOMAIN-CONTAINING PROTEIN-RELATED"/>
    <property type="match status" value="1"/>
</dbReference>
<dbReference type="AlphaFoldDB" id="A0A8H3I8N7"/>
<keyword evidence="2 6" id="KW-0812">Transmembrane</keyword>
<comment type="subcellular location">
    <subcellularLocation>
        <location evidence="1">Membrane</location>
        <topology evidence="1">Multi-pass membrane protein</topology>
    </subcellularLocation>
</comment>
<dbReference type="FunFam" id="1.20.1250.20:FF:000011">
    <property type="entry name" value="MFS multidrug transporter, putative"/>
    <property type="match status" value="1"/>
</dbReference>
<dbReference type="InterPro" id="IPR011701">
    <property type="entry name" value="MFS"/>
</dbReference>
<feature type="transmembrane region" description="Helical" evidence="6">
    <location>
        <begin position="367"/>
        <end position="394"/>
    </location>
</feature>
<keyword evidence="3 6" id="KW-1133">Transmembrane helix</keyword>
<feature type="transmembrane region" description="Helical" evidence="6">
    <location>
        <begin position="414"/>
        <end position="434"/>
    </location>
</feature>
<keyword evidence="4 6" id="KW-0472">Membrane</keyword>
<gene>
    <name evidence="8" type="ORF">IMSHALPRED_007626</name>
</gene>
<proteinExistence type="predicted"/>
<dbReference type="Proteomes" id="UP000664534">
    <property type="component" value="Unassembled WGS sequence"/>
</dbReference>
<feature type="transmembrane region" description="Helical" evidence="6">
    <location>
        <begin position="514"/>
        <end position="536"/>
    </location>
</feature>
<dbReference type="SUPFAM" id="SSF103473">
    <property type="entry name" value="MFS general substrate transporter"/>
    <property type="match status" value="1"/>
</dbReference>
<evidence type="ECO:0000256" key="2">
    <source>
        <dbReference type="ARBA" id="ARBA00022692"/>
    </source>
</evidence>
<evidence type="ECO:0000259" key="7">
    <source>
        <dbReference type="PROSITE" id="PS50850"/>
    </source>
</evidence>
<feature type="domain" description="Major facilitator superfamily (MFS) profile" evidence="7">
    <location>
        <begin position="144"/>
        <end position="576"/>
    </location>
</feature>
<dbReference type="PROSITE" id="PS50850">
    <property type="entry name" value="MFS"/>
    <property type="match status" value="1"/>
</dbReference>
<name>A0A8H3I8N7_9LECA</name>
<dbReference type="InterPro" id="IPR020846">
    <property type="entry name" value="MFS_dom"/>
</dbReference>
<dbReference type="Pfam" id="PF07690">
    <property type="entry name" value="MFS_1"/>
    <property type="match status" value="1"/>
</dbReference>
<sequence>MSILTPSRSAPIPSSPPRPQLPRGRSNTANRHHIHRLFSAQHLDDTSNYHEGDHDSNYHEKDNETESLDELEQVRDEDYDEAERNGEDEVSEVRMGILDTKDLEANLEKRQTTRSIKDPNLVSWDGPEDPDNPKNWTFKKKWAATIVVSSFTLISPVSSSMVAPALPSIAKEFGITNEVESQLVLSVFVLAYAVGPLFLGPLSEIYGRVPVLQLANLVYLVFNIACGASRNKGEMVAFRFLAGLGGSAPLALGGGVLSDCWRAEERGRAISIYSLAPLLGPAIGPIAGGFITQNTTWRWAFWATSIADGVIQLTGLLLLKETYPPKLLLAKAKKLRKETGNAALHTEYEHPERTLGNTMKRSLTRPFTLLGTQPIVQALAIYMAYLYGLMYLVLSTFPSLWEQQYHESIGIGGLNYISLGVGFFLGTQICAPINDRIYRRLKKGNDNVGRPEFRVPLMIPGSVLVPAGLFIYGWTSQYHTHWIGPNIGTAIFAAGVIIGFQCIQTYLVDSYTRFAASAIGAATVLRSLAGFGFPLFAPYMYNALGYGWGNSLLGFIALGIGIPAPFLLWFFGSKLRERSPFAAGGE</sequence>
<feature type="transmembrane region" description="Helical" evidence="6">
    <location>
        <begin position="142"/>
        <end position="163"/>
    </location>
</feature>
<dbReference type="GO" id="GO:0016020">
    <property type="term" value="C:membrane"/>
    <property type="evidence" value="ECO:0007669"/>
    <property type="project" value="UniProtKB-SubCell"/>
</dbReference>
<evidence type="ECO:0000256" key="1">
    <source>
        <dbReference type="ARBA" id="ARBA00004141"/>
    </source>
</evidence>
<keyword evidence="9" id="KW-1185">Reference proteome</keyword>
<feature type="transmembrane region" description="Helical" evidence="6">
    <location>
        <begin position="236"/>
        <end position="258"/>
    </location>
</feature>
<dbReference type="CDD" id="cd17323">
    <property type="entry name" value="MFS_Tpo1_MDR_like"/>
    <property type="match status" value="1"/>
</dbReference>
<feature type="transmembrane region" description="Helical" evidence="6">
    <location>
        <begin position="487"/>
        <end position="507"/>
    </location>
</feature>